<evidence type="ECO:0000313" key="2">
    <source>
        <dbReference type="Proteomes" id="UP000829398"/>
    </source>
</evidence>
<proteinExistence type="predicted"/>
<evidence type="ECO:0000313" key="1">
    <source>
        <dbReference type="EMBL" id="KAH9681462.1"/>
    </source>
</evidence>
<reference evidence="2" key="1">
    <citation type="journal article" date="2023" name="Hortic. Res.">
        <title>A chromosome-level phased genome enabling allele-level studies in sweet orange: a case study on citrus Huanglongbing tolerance.</title>
        <authorList>
            <person name="Wu B."/>
            <person name="Yu Q."/>
            <person name="Deng Z."/>
            <person name="Duan Y."/>
            <person name="Luo F."/>
            <person name="Gmitter F. Jr."/>
        </authorList>
    </citation>
    <scope>NUCLEOTIDE SEQUENCE [LARGE SCALE GENOMIC DNA]</scope>
    <source>
        <strain evidence="2">cv. Valencia</strain>
    </source>
</reference>
<dbReference type="EMBL" id="CM039178">
    <property type="protein sequence ID" value="KAH9681462.1"/>
    <property type="molecule type" value="Genomic_DNA"/>
</dbReference>
<organism evidence="1 2">
    <name type="scientific">Citrus sinensis</name>
    <name type="common">Sweet orange</name>
    <name type="synonym">Citrus aurantium var. sinensis</name>
    <dbReference type="NCBI Taxonomy" id="2711"/>
    <lineage>
        <taxon>Eukaryota</taxon>
        <taxon>Viridiplantae</taxon>
        <taxon>Streptophyta</taxon>
        <taxon>Embryophyta</taxon>
        <taxon>Tracheophyta</taxon>
        <taxon>Spermatophyta</taxon>
        <taxon>Magnoliopsida</taxon>
        <taxon>eudicotyledons</taxon>
        <taxon>Gunneridae</taxon>
        <taxon>Pentapetalae</taxon>
        <taxon>rosids</taxon>
        <taxon>malvids</taxon>
        <taxon>Sapindales</taxon>
        <taxon>Rutaceae</taxon>
        <taxon>Aurantioideae</taxon>
        <taxon>Citrus</taxon>
    </lineage>
</organism>
<name>A0ACB8I2Z4_CITSI</name>
<sequence>MNPLHCRTSSFSSSSSGKTSDSKHVVSSEEFVIENFDKAIDCWELPKISKEQIYKTKKFDFLKSDYVIKTEERDITLSSPFETIHLFSEKSLKKLKEKNFNYIHIGLIQIGIKPLTKEGLDTSILAVLRDGRFISFDDSLLSSIESSLCKEGSVPVALIFKISYKAMISAFSTQHKFQSKRDETLLLQTDLSKANTVIPKPIQWKDVNLPEEWILEGIAPLAVPKQLEPNTELQNVTQYSDGKVKLSFRRSNSTRFSDKESCSSIPSLERKFTKIPSVINLPFQSQPRFSTSDLPSSSIRSVDYTTKVPHPIYISSQHEQRQEEKEPSPPTSPTFSAVTENVINVIEKHFDLDKTLLHNDFYSNENEEKRLWFFKHFLNQRKEIQQIYYEFVNLHRIHILFFDWFEIYSSENNIFYLFKESSPITIRKKIPEWKLTDSNKTIESEHPPFRSITIDHGEPPIEIRASPYKIPKPNDSEANLSGIIQHNNFCNANLNTIGKQLTRIENQFQKSTITVSSISPIPSKSDSDKKLKEPIFKPFQVSKTSQKLVQESKSDFAKAIREQLDRIEATSSSSSKVQIAPDTPQSSKIGVLNLDQVSIASSDLEAFTEEHVPKANKIHLELALPTSNSPPDLTIDNRPSALNQSRYNASSVYEWNIDGMSEYNILGVLQQMTMAANAYKTQSGTSDKAIAEILIAGFTGQLKG</sequence>
<keyword evidence="2" id="KW-1185">Reference proteome</keyword>
<dbReference type="Proteomes" id="UP000829398">
    <property type="component" value="Chromosome 9"/>
</dbReference>
<gene>
    <name evidence="1" type="ORF">KPL71_026987</name>
</gene>
<comment type="caution">
    <text evidence="1">The sequence shown here is derived from an EMBL/GenBank/DDBJ whole genome shotgun (WGS) entry which is preliminary data.</text>
</comment>
<accession>A0ACB8I2Z4</accession>
<protein>
    <submittedName>
        <fullName evidence="1">Uncharacterized protein</fullName>
    </submittedName>
</protein>